<dbReference type="OrthoDB" id="7872932at2"/>
<evidence type="ECO:0000313" key="1">
    <source>
        <dbReference type="EMBL" id="AUH34660.1"/>
    </source>
</evidence>
<dbReference type="AlphaFoldDB" id="A0A2K9EI69"/>
<protein>
    <submittedName>
        <fullName evidence="1">Uncharacterized protein</fullName>
    </submittedName>
</protein>
<keyword evidence="2" id="KW-1185">Reference proteome</keyword>
<name>A0A2K9EI69_9RHOB</name>
<dbReference type="RefSeq" id="WP_101461320.1">
    <property type="nucleotide sequence ID" value="NZ_CP025408.1"/>
</dbReference>
<reference evidence="1 2" key="1">
    <citation type="submission" date="2017-12" db="EMBL/GenBank/DDBJ databases">
        <authorList>
            <person name="Hurst M.R.H."/>
        </authorList>
    </citation>
    <scope>NUCLEOTIDE SEQUENCE [LARGE SCALE GENOMIC DNA]</scope>
    <source>
        <strain evidence="1 2">BM15</strain>
    </source>
</reference>
<proteinExistence type="predicted"/>
<dbReference type="EMBL" id="CP025408">
    <property type="protein sequence ID" value="AUH34660.1"/>
    <property type="molecule type" value="Genomic_DNA"/>
</dbReference>
<organism evidence="1 2">
    <name type="scientific">Paracoccus tegillarcae</name>
    <dbReference type="NCBI Taxonomy" id="1529068"/>
    <lineage>
        <taxon>Bacteria</taxon>
        <taxon>Pseudomonadati</taxon>
        <taxon>Pseudomonadota</taxon>
        <taxon>Alphaproteobacteria</taxon>
        <taxon>Rhodobacterales</taxon>
        <taxon>Paracoccaceae</taxon>
        <taxon>Paracoccus</taxon>
    </lineage>
</organism>
<dbReference type="Proteomes" id="UP000233742">
    <property type="component" value="Chromosome"/>
</dbReference>
<gene>
    <name evidence="1" type="ORF">CUV01_15865</name>
</gene>
<dbReference type="KEGG" id="paro:CUV01_15865"/>
<accession>A0A2K9EI69</accession>
<evidence type="ECO:0000313" key="2">
    <source>
        <dbReference type="Proteomes" id="UP000233742"/>
    </source>
</evidence>
<sequence>MKVTKNRVLIVAVRHGRVAVIFLHEGQPTHWALSVKAARSAKEARGFLGAWMGRHEPSVVVLENPRSTKRKGKRATTILTALQQFADTSPAMLALACRMQHHPNVYAEAAAFAAAYPQMAEKLPTERKPWESEPRNIIFVEALALAQNVGFLPLDLPDPRDGI</sequence>